<sequence>MPNLQTSTPPPSPPPNRTASSSTLHRTETVMLTNDNNSNSNNPTASPATSALLFTSLLSFMICYGKFMISSTILPAATAIATGEDTHMQSSAGKHECLNTQTYLDSHAFV</sequence>
<accession>A0A811V7B5</accession>
<dbReference type="EMBL" id="CAJHJT010000034">
    <property type="protein sequence ID" value="CAD7005706.1"/>
    <property type="molecule type" value="Genomic_DNA"/>
</dbReference>
<name>A0A811V7B5_CERCA</name>
<evidence type="ECO:0000313" key="3">
    <source>
        <dbReference type="Proteomes" id="UP000606786"/>
    </source>
</evidence>
<feature type="region of interest" description="Disordered" evidence="1">
    <location>
        <begin position="1"/>
        <end position="46"/>
    </location>
</feature>
<reference evidence="2" key="1">
    <citation type="submission" date="2020-11" db="EMBL/GenBank/DDBJ databases">
        <authorList>
            <person name="Whitehead M."/>
        </authorList>
    </citation>
    <scope>NUCLEOTIDE SEQUENCE</scope>
    <source>
        <strain evidence="2">EGII</strain>
    </source>
</reference>
<feature type="compositionally biased region" description="Low complexity" evidence="1">
    <location>
        <begin position="33"/>
        <end position="46"/>
    </location>
</feature>
<evidence type="ECO:0000313" key="2">
    <source>
        <dbReference type="EMBL" id="CAD7005706.1"/>
    </source>
</evidence>
<dbReference type="Proteomes" id="UP000606786">
    <property type="component" value="Unassembled WGS sequence"/>
</dbReference>
<dbReference type="AlphaFoldDB" id="A0A811V7B5"/>
<organism evidence="2 3">
    <name type="scientific">Ceratitis capitata</name>
    <name type="common">Mediterranean fruit fly</name>
    <name type="synonym">Tephritis capitata</name>
    <dbReference type="NCBI Taxonomy" id="7213"/>
    <lineage>
        <taxon>Eukaryota</taxon>
        <taxon>Metazoa</taxon>
        <taxon>Ecdysozoa</taxon>
        <taxon>Arthropoda</taxon>
        <taxon>Hexapoda</taxon>
        <taxon>Insecta</taxon>
        <taxon>Pterygota</taxon>
        <taxon>Neoptera</taxon>
        <taxon>Endopterygota</taxon>
        <taxon>Diptera</taxon>
        <taxon>Brachycera</taxon>
        <taxon>Muscomorpha</taxon>
        <taxon>Tephritoidea</taxon>
        <taxon>Tephritidae</taxon>
        <taxon>Ceratitis</taxon>
        <taxon>Ceratitis</taxon>
    </lineage>
</organism>
<proteinExistence type="predicted"/>
<evidence type="ECO:0000256" key="1">
    <source>
        <dbReference type="SAM" id="MobiDB-lite"/>
    </source>
</evidence>
<protein>
    <submittedName>
        <fullName evidence="2">(Mediterranean fruit fly) hypothetical protein</fullName>
    </submittedName>
</protein>
<gene>
    <name evidence="2" type="ORF">CCAP1982_LOCUS14058</name>
</gene>
<comment type="caution">
    <text evidence="2">The sequence shown here is derived from an EMBL/GenBank/DDBJ whole genome shotgun (WGS) entry which is preliminary data.</text>
</comment>
<keyword evidence="3" id="KW-1185">Reference proteome</keyword>